<gene>
    <name evidence="8" type="ORF">LFW2832_01225</name>
</gene>
<evidence type="ECO:0000256" key="1">
    <source>
        <dbReference type="ARBA" id="ARBA00004651"/>
    </source>
</evidence>
<name>A0A5E4LRT5_9ARCH</name>
<comment type="caution">
    <text evidence="8">The sequence shown here is derived from an EMBL/GenBank/DDBJ whole genome shotgun (WGS) entry which is preliminary data.</text>
</comment>
<comment type="subcellular location">
    <subcellularLocation>
        <location evidence="1">Cell membrane</location>
        <topology evidence="1">Multi-pass membrane protein</topology>
    </subcellularLocation>
</comment>
<sequence>MDIFEQIGSFVVLQILRMSEDDALTEVVAYFIADTIKVLVLLTIMVFLVSIIRTFITRQRIRKFLGGKKEGVGNILAALLGIPTPFCSCSAVPIFIGFVESGIPLGVTFSFLIASPMINEIAIALLLSLFGWQVAALYIGAGLVVAIVAGIIIGRMNLEGDVEDFVHQMEVKNKKEKRMKWTERINFAKEQTWNIVCKVTPYLILGIGLGALIHGYVPIGFLADIAGKNNPLAVPMAVLIGVPLYSNAAGVIPIVQALMEKGMSMGTALAFMMSVTALSLPEMIILRKVLKPKLLAIFVIILAVSITLVGLMFNFILG</sequence>
<dbReference type="PANTHER" id="PTHR42775">
    <property type="entry name" value="PERMEASE RV2963-RELATED"/>
    <property type="match status" value="1"/>
</dbReference>
<feature type="transmembrane region" description="Helical" evidence="7">
    <location>
        <begin position="134"/>
        <end position="153"/>
    </location>
</feature>
<dbReference type="EMBL" id="CABMJJ010000002">
    <property type="protein sequence ID" value="VVC02752.1"/>
    <property type="molecule type" value="Genomic_DNA"/>
</dbReference>
<keyword evidence="3" id="KW-1003">Cell membrane</keyword>
<keyword evidence="5 7" id="KW-1133">Transmembrane helix</keyword>
<dbReference type="Pfam" id="PF03773">
    <property type="entry name" value="ArsP_1"/>
    <property type="match status" value="1"/>
</dbReference>
<feature type="transmembrane region" description="Helical" evidence="7">
    <location>
        <begin position="237"/>
        <end position="259"/>
    </location>
</feature>
<evidence type="ECO:0000256" key="7">
    <source>
        <dbReference type="SAM" id="Phobius"/>
    </source>
</evidence>
<keyword evidence="4 7" id="KW-0812">Transmembrane</keyword>
<evidence type="ECO:0000256" key="4">
    <source>
        <dbReference type="ARBA" id="ARBA00022692"/>
    </source>
</evidence>
<feature type="transmembrane region" description="Helical" evidence="7">
    <location>
        <begin position="27"/>
        <end position="52"/>
    </location>
</feature>
<dbReference type="AlphaFoldDB" id="A0A5E4LRT5"/>
<accession>A0A5E4LRT5</accession>
<dbReference type="PANTHER" id="PTHR42775:SF1">
    <property type="entry name" value="PERMEASE RV2963-RELATED"/>
    <property type="match status" value="1"/>
</dbReference>
<evidence type="ECO:0000256" key="3">
    <source>
        <dbReference type="ARBA" id="ARBA00022475"/>
    </source>
</evidence>
<feature type="transmembrane region" description="Helical" evidence="7">
    <location>
        <begin position="294"/>
        <end position="317"/>
    </location>
</feature>
<dbReference type="Proteomes" id="UP000789941">
    <property type="component" value="Unassembled WGS sequence"/>
</dbReference>
<dbReference type="InterPro" id="IPR053166">
    <property type="entry name" value="UPF0718_permease"/>
</dbReference>
<evidence type="ECO:0000256" key="2">
    <source>
        <dbReference type="ARBA" id="ARBA00006386"/>
    </source>
</evidence>
<dbReference type="GO" id="GO:0005886">
    <property type="term" value="C:plasma membrane"/>
    <property type="evidence" value="ECO:0007669"/>
    <property type="project" value="UniProtKB-SubCell"/>
</dbReference>
<evidence type="ECO:0000313" key="9">
    <source>
        <dbReference type="Proteomes" id="UP000789941"/>
    </source>
</evidence>
<feature type="transmembrane region" description="Helical" evidence="7">
    <location>
        <begin position="202"/>
        <end position="225"/>
    </location>
</feature>
<feature type="transmembrane region" description="Helical" evidence="7">
    <location>
        <begin position="73"/>
        <end position="99"/>
    </location>
</feature>
<reference evidence="8 9" key="1">
    <citation type="submission" date="2019-08" db="EMBL/GenBank/DDBJ databases">
        <authorList>
            <person name="Vazquez-Campos X."/>
        </authorList>
    </citation>
    <scope>NUCLEOTIDE SEQUENCE [LARGE SCALE GENOMIC DNA]</scope>
    <source>
        <strain evidence="8">LFW-283_2</strain>
    </source>
</reference>
<comment type="similarity">
    <text evidence="2">Belongs to the UPF0718 family.</text>
</comment>
<keyword evidence="6 7" id="KW-0472">Membrane</keyword>
<evidence type="ECO:0000256" key="5">
    <source>
        <dbReference type="ARBA" id="ARBA00022989"/>
    </source>
</evidence>
<evidence type="ECO:0000313" key="8">
    <source>
        <dbReference type="EMBL" id="VVC02752.1"/>
    </source>
</evidence>
<dbReference type="InterPro" id="IPR005524">
    <property type="entry name" value="DUF318"/>
</dbReference>
<feature type="transmembrane region" description="Helical" evidence="7">
    <location>
        <begin position="265"/>
        <end position="285"/>
    </location>
</feature>
<protein>
    <submittedName>
        <fullName evidence="8">Putative permease</fullName>
    </submittedName>
</protein>
<feature type="transmembrane region" description="Helical" evidence="7">
    <location>
        <begin position="105"/>
        <end position="127"/>
    </location>
</feature>
<evidence type="ECO:0000256" key="6">
    <source>
        <dbReference type="ARBA" id="ARBA00023136"/>
    </source>
</evidence>
<organism evidence="8 9">
    <name type="scientific">Candidatus Bilamarchaeum dharawalense</name>
    <dbReference type="NCBI Taxonomy" id="2885759"/>
    <lineage>
        <taxon>Archaea</taxon>
        <taxon>Candidatus Micrarchaeota</taxon>
        <taxon>Candidatus Micrarchaeia</taxon>
        <taxon>Candidatus Anstonellales</taxon>
        <taxon>Candidatus Bilamarchaeaceae</taxon>
        <taxon>Candidatus Bilamarchaeum</taxon>
    </lineage>
</organism>
<proteinExistence type="inferred from homology"/>